<dbReference type="EMBL" id="CP011267">
    <property type="protein sequence ID" value="AKG92479.1"/>
    <property type="molecule type" value="Genomic_DNA"/>
</dbReference>
<dbReference type="PANTHER" id="PTHR42756">
    <property type="entry name" value="TRANSCRIPTIONAL REGULATOR, MARR"/>
    <property type="match status" value="1"/>
</dbReference>
<dbReference type="InParanoid" id="A0A0F7IHP8"/>
<keyword evidence="2 5" id="KW-0238">DNA-binding</keyword>
<dbReference type="InterPro" id="IPR036388">
    <property type="entry name" value="WH-like_DNA-bd_sf"/>
</dbReference>
<dbReference type="RefSeq" id="WP_048094252.1">
    <property type="nucleotide sequence ID" value="NZ_CP011267.1"/>
</dbReference>
<dbReference type="PANTHER" id="PTHR42756:SF1">
    <property type="entry name" value="TRANSCRIPTIONAL REPRESSOR OF EMRAB OPERON"/>
    <property type="match status" value="1"/>
</dbReference>
<accession>A0A0F7IHP8</accession>
<dbReference type="STRING" id="113653.GAH_00162"/>
<dbReference type="Pfam" id="PF24034">
    <property type="entry name" value="DUF7343"/>
    <property type="match status" value="1"/>
</dbReference>
<dbReference type="HOGENOM" id="CLU_083287_33_0_2"/>
<dbReference type="CDD" id="cd00090">
    <property type="entry name" value="HTH_ARSR"/>
    <property type="match status" value="1"/>
</dbReference>
<dbReference type="PRINTS" id="PR00598">
    <property type="entry name" value="HTHMARR"/>
</dbReference>
<protein>
    <submittedName>
        <fullName evidence="5">Winged helix DNA-binding domain</fullName>
    </submittedName>
</protein>
<evidence type="ECO:0000256" key="1">
    <source>
        <dbReference type="ARBA" id="ARBA00023015"/>
    </source>
</evidence>
<dbReference type="KEGG" id="gah:GAH_00162"/>
<proteinExistence type="predicted"/>
<dbReference type="Proteomes" id="UP000034723">
    <property type="component" value="Chromosome"/>
</dbReference>
<dbReference type="InterPro" id="IPR055767">
    <property type="entry name" value="DUF7343"/>
</dbReference>
<dbReference type="Gene3D" id="1.10.10.10">
    <property type="entry name" value="Winged helix-like DNA-binding domain superfamily/Winged helix DNA-binding domain"/>
    <property type="match status" value="1"/>
</dbReference>
<evidence type="ECO:0000259" key="4">
    <source>
        <dbReference type="PROSITE" id="PS50995"/>
    </source>
</evidence>
<dbReference type="InterPro" id="IPR036390">
    <property type="entry name" value="WH_DNA-bd_sf"/>
</dbReference>
<evidence type="ECO:0000256" key="2">
    <source>
        <dbReference type="ARBA" id="ARBA00023125"/>
    </source>
</evidence>
<keyword evidence="1" id="KW-0805">Transcription regulation</keyword>
<evidence type="ECO:0000256" key="3">
    <source>
        <dbReference type="ARBA" id="ARBA00023163"/>
    </source>
</evidence>
<sequence length="137" mass="16180">MDVLKQLFLLNKNLRRIVERRLEGRLTFLEFKFLRLIFSGRKSQKELVELTGMTKGTVSKVLSSLEERGLIVRVRKGKGFEVEVTESGRRLMEEFDTLTDEIQRILLRGFSEEEVRVIEDLFRRMVRNLEEEDGSEN</sequence>
<dbReference type="PROSITE" id="PS50995">
    <property type="entry name" value="HTH_MARR_2"/>
    <property type="match status" value="1"/>
</dbReference>
<evidence type="ECO:0000313" key="5">
    <source>
        <dbReference type="EMBL" id="AKG92479.1"/>
    </source>
</evidence>
<dbReference type="SUPFAM" id="SSF46785">
    <property type="entry name" value="Winged helix' DNA-binding domain"/>
    <property type="match status" value="1"/>
</dbReference>
<dbReference type="AlphaFoldDB" id="A0A0F7IHP8"/>
<dbReference type="InterPro" id="IPR000835">
    <property type="entry name" value="HTH_MarR-typ"/>
</dbReference>
<name>A0A0F7IHP8_9EURY</name>
<dbReference type="GO" id="GO:0003677">
    <property type="term" value="F:DNA binding"/>
    <property type="evidence" value="ECO:0007669"/>
    <property type="project" value="UniProtKB-KW"/>
</dbReference>
<keyword evidence="6" id="KW-1185">Reference proteome</keyword>
<gene>
    <name evidence="5" type="ORF">GAH_00162</name>
</gene>
<dbReference type="OrthoDB" id="51490at2157"/>
<dbReference type="SMART" id="SM00347">
    <property type="entry name" value="HTH_MARR"/>
    <property type="match status" value="1"/>
</dbReference>
<evidence type="ECO:0000313" key="6">
    <source>
        <dbReference type="Proteomes" id="UP000034723"/>
    </source>
</evidence>
<dbReference type="InterPro" id="IPR011991">
    <property type="entry name" value="ArsR-like_HTH"/>
</dbReference>
<feature type="domain" description="HTH marR-type" evidence="4">
    <location>
        <begin position="1"/>
        <end position="127"/>
    </location>
</feature>
<dbReference type="GO" id="GO:0003700">
    <property type="term" value="F:DNA-binding transcription factor activity"/>
    <property type="evidence" value="ECO:0007669"/>
    <property type="project" value="InterPro"/>
</dbReference>
<keyword evidence="3" id="KW-0804">Transcription</keyword>
<dbReference type="GeneID" id="24802750"/>
<reference evidence="5 6" key="1">
    <citation type="submission" date="2015-04" db="EMBL/GenBank/DDBJ databases">
        <title>The complete genome sequence of the hyperthermophilic, obligate iron-reducing archaeon Geoglobus ahangari strain 234T.</title>
        <authorList>
            <person name="Manzella M.P."/>
            <person name="Holmes D.E."/>
            <person name="Rocheleau J.M."/>
            <person name="Chung A."/>
            <person name="Reguera G."/>
            <person name="Kashefi K."/>
        </authorList>
    </citation>
    <scope>NUCLEOTIDE SEQUENCE [LARGE SCALE GENOMIC DNA]</scope>
    <source>
        <strain evidence="5 6">234</strain>
    </source>
</reference>
<organism evidence="5 6">
    <name type="scientific">Geoglobus ahangari</name>
    <dbReference type="NCBI Taxonomy" id="113653"/>
    <lineage>
        <taxon>Archaea</taxon>
        <taxon>Methanobacteriati</taxon>
        <taxon>Methanobacteriota</taxon>
        <taxon>Archaeoglobi</taxon>
        <taxon>Archaeoglobales</taxon>
        <taxon>Archaeoglobaceae</taxon>
        <taxon>Geoglobus</taxon>
    </lineage>
</organism>